<organism evidence="2 3">
    <name type="scientific">Devosia nanyangense</name>
    <dbReference type="NCBI Taxonomy" id="1228055"/>
    <lineage>
        <taxon>Bacteria</taxon>
        <taxon>Pseudomonadati</taxon>
        <taxon>Pseudomonadota</taxon>
        <taxon>Alphaproteobacteria</taxon>
        <taxon>Hyphomicrobiales</taxon>
        <taxon>Devosiaceae</taxon>
        <taxon>Devosia</taxon>
    </lineage>
</organism>
<evidence type="ECO:0000313" key="2">
    <source>
        <dbReference type="EMBL" id="MBI4923675.1"/>
    </source>
</evidence>
<protein>
    <submittedName>
        <fullName evidence="2">Flp family type IVb pilin</fullName>
    </submittedName>
</protein>
<evidence type="ECO:0000256" key="1">
    <source>
        <dbReference type="SAM" id="Phobius"/>
    </source>
</evidence>
<name>A0A933NZT1_9HYPH</name>
<dbReference type="Pfam" id="PF04964">
    <property type="entry name" value="Flp_Fap"/>
    <property type="match status" value="1"/>
</dbReference>
<evidence type="ECO:0000313" key="3">
    <source>
        <dbReference type="Proteomes" id="UP000782610"/>
    </source>
</evidence>
<dbReference type="InterPro" id="IPR007047">
    <property type="entry name" value="Flp_Fap"/>
</dbReference>
<keyword evidence="1" id="KW-0472">Membrane</keyword>
<reference evidence="2" key="1">
    <citation type="submission" date="2020-07" db="EMBL/GenBank/DDBJ databases">
        <title>Huge and variable diversity of episymbiotic CPR bacteria and DPANN archaea in groundwater ecosystems.</title>
        <authorList>
            <person name="He C.Y."/>
            <person name="Keren R."/>
            <person name="Whittaker M."/>
            <person name="Farag I.F."/>
            <person name="Doudna J."/>
            <person name="Cate J.H.D."/>
            <person name="Banfield J.F."/>
        </authorList>
    </citation>
    <scope>NUCLEOTIDE SEQUENCE</scope>
    <source>
        <strain evidence="2">NC_groundwater_1586_Pr3_B-0.1um_66_15</strain>
    </source>
</reference>
<keyword evidence="1" id="KW-1133">Transmembrane helix</keyword>
<keyword evidence="1" id="KW-0812">Transmembrane</keyword>
<feature type="transmembrane region" description="Helical" evidence="1">
    <location>
        <begin position="20"/>
        <end position="47"/>
    </location>
</feature>
<accession>A0A933NZT1</accession>
<dbReference type="Proteomes" id="UP000782610">
    <property type="component" value="Unassembled WGS sequence"/>
</dbReference>
<comment type="caution">
    <text evidence="2">The sequence shown here is derived from an EMBL/GenBank/DDBJ whole genome shotgun (WGS) entry which is preliminary data.</text>
</comment>
<dbReference type="EMBL" id="JACRAF010000061">
    <property type="protein sequence ID" value="MBI4923675.1"/>
    <property type="molecule type" value="Genomic_DNA"/>
</dbReference>
<proteinExistence type="predicted"/>
<gene>
    <name evidence="2" type="ORF">HY834_18200</name>
</gene>
<dbReference type="AlphaFoldDB" id="A0A933NZT1"/>
<dbReference type="PROSITE" id="PS51257">
    <property type="entry name" value="PROKAR_LIPOPROTEIN"/>
    <property type="match status" value="1"/>
</dbReference>
<sequence length="61" mass="6069">MPETISRFFADDGAATAIEYGLIAGLVAVGCIVAFVAFGGSLGNLFAWVNTRAGGAMDGAG</sequence>